<keyword evidence="4 5" id="KW-0694">RNA-binding</keyword>
<dbReference type="GO" id="GO:0006402">
    <property type="term" value="P:mRNA catabolic process"/>
    <property type="evidence" value="ECO:0007669"/>
    <property type="project" value="UniProtKB-UniRule"/>
</dbReference>
<dbReference type="PANTHER" id="PTHR12826">
    <property type="entry name" value="RIBONUCLEASE Y"/>
    <property type="match status" value="1"/>
</dbReference>
<dbReference type="Pfam" id="PF12072">
    <property type="entry name" value="RNase_Y_N"/>
    <property type="match status" value="1"/>
</dbReference>
<evidence type="ECO:0000256" key="1">
    <source>
        <dbReference type="ARBA" id="ARBA00022722"/>
    </source>
</evidence>
<comment type="caution">
    <text evidence="9">The sequence shown here is derived from an EMBL/GenBank/DDBJ whole genome shotgun (WGS) entry which is preliminary data.</text>
</comment>
<comment type="function">
    <text evidence="5">Endoribonuclease that initiates mRNA decay.</text>
</comment>
<protein>
    <recommendedName>
        <fullName evidence="5 6">Ribonuclease Y</fullName>
        <shortName evidence="5">RNase Y</shortName>
        <ecNumber evidence="5 6">3.1.-.-</ecNumber>
    </recommendedName>
</protein>
<dbReference type="InterPro" id="IPR036612">
    <property type="entry name" value="KH_dom_type_1_sf"/>
</dbReference>
<feature type="coiled-coil region" evidence="7">
    <location>
        <begin position="39"/>
        <end position="133"/>
    </location>
</feature>
<dbReference type="SMART" id="SM00322">
    <property type="entry name" value="KH"/>
    <property type="match status" value="1"/>
</dbReference>
<dbReference type="InterPro" id="IPR022711">
    <property type="entry name" value="RNase_Y_N"/>
</dbReference>
<evidence type="ECO:0000313" key="10">
    <source>
        <dbReference type="Proteomes" id="UP000176339"/>
    </source>
</evidence>
<dbReference type="PROSITE" id="PS51831">
    <property type="entry name" value="HD"/>
    <property type="match status" value="1"/>
</dbReference>
<dbReference type="SUPFAM" id="SSF54791">
    <property type="entry name" value="Eukaryotic type KH-domain (KH-domain type I)"/>
    <property type="match status" value="1"/>
</dbReference>
<dbReference type="GO" id="GO:0005886">
    <property type="term" value="C:plasma membrane"/>
    <property type="evidence" value="ECO:0007669"/>
    <property type="project" value="UniProtKB-UniRule"/>
</dbReference>
<reference evidence="9 10" key="1">
    <citation type="journal article" date="2016" name="Nat. Commun.">
        <title>Thousands of microbial genomes shed light on interconnected biogeochemical processes in an aquifer system.</title>
        <authorList>
            <person name="Anantharaman K."/>
            <person name="Brown C.T."/>
            <person name="Hug L.A."/>
            <person name="Sharon I."/>
            <person name="Castelle C.J."/>
            <person name="Probst A.J."/>
            <person name="Thomas B.C."/>
            <person name="Singh A."/>
            <person name="Wilkins M.J."/>
            <person name="Karaoz U."/>
            <person name="Brodie E.L."/>
            <person name="Williams K.H."/>
            <person name="Hubbard S.S."/>
            <person name="Banfield J.F."/>
        </authorList>
    </citation>
    <scope>NUCLEOTIDE SEQUENCE [LARGE SCALE GENOMIC DNA]</scope>
</reference>
<dbReference type="InterPro" id="IPR004088">
    <property type="entry name" value="KH_dom_type_1"/>
</dbReference>
<dbReference type="InterPro" id="IPR006675">
    <property type="entry name" value="HDIG_dom"/>
</dbReference>
<sequence length="507" mass="56895">MFYQILWAAISLAAGLAAGYFIRQSMGSRRASSLENKTKEEASRAKEAAQNVVLEAQSKALSIIEDAKKEGKERKADLDRMEARLIGKEEEFSKKEKEVSAEKEKLSGEHARIKSKEEEVEKIREEATTKLSKVAGLTPEAAKEKLLKDIEERHKDELSSALFKVYHERKEEIEKKSLDIMTTAVQRYARSHVADITTSIFTLPSEDLKGKIIGREGRNIRTLERMAGVEFIIDESPDTIVISSFDPFRREIARLALEKLIKDGRIQPAKIEEKVEEAKIELDKRIEQIGEEAAQELGILNFPKEILQLLGRLNFRTSFSQNVLTHSVEMAHIAGMMASELGANVEVAKRGALLHDIGKAIDHEVEGTHVELGRKILKKYGIADEVIAAMQSHHEEYPFSTPESFIVTAADALSAARPGARRGTMENYIKRLGDLEKIATSFDGVKNAYAIAAGRELRVFVVPEKIDDFRALQLARDIAAKIQTEMKYPGEIKVNVIREIRAVEYAK</sequence>
<organism evidence="9 10">
    <name type="scientific">Candidatus Doudnabacteria bacterium RIFCSPHIGHO2_01_FULL_49_9</name>
    <dbReference type="NCBI Taxonomy" id="1817827"/>
    <lineage>
        <taxon>Bacteria</taxon>
        <taxon>Candidatus Doudnaibacteriota</taxon>
    </lineage>
</organism>
<accession>A0A1F5P1C5</accession>
<gene>
    <name evidence="5" type="primary">rny</name>
    <name evidence="9" type="ORF">A2846_03500</name>
</gene>
<dbReference type="GO" id="GO:0004521">
    <property type="term" value="F:RNA endonuclease activity"/>
    <property type="evidence" value="ECO:0007669"/>
    <property type="project" value="UniProtKB-UniRule"/>
</dbReference>
<keyword evidence="3 5" id="KW-0378">Hydrolase</keyword>
<dbReference type="EC" id="3.1.-.-" evidence="5 6"/>
<evidence type="ECO:0000256" key="2">
    <source>
        <dbReference type="ARBA" id="ARBA00022759"/>
    </source>
</evidence>
<dbReference type="Pfam" id="PF01966">
    <property type="entry name" value="HD"/>
    <property type="match status" value="1"/>
</dbReference>
<dbReference type="PROSITE" id="PS50084">
    <property type="entry name" value="KH_TYPE_1"/>
    <property type="match status" value="1"/>
</dbReference>
<keyword evidence="2 5" id="KW-0255">Endonuclease</keyword>
<evidence type="ECO:0000313" key="9">
    <source>
        <dbReference type="EMBL" id="OGE83420.1"/>
    </source>
</evidence>
<dbReference type="InterPro" id="IPR006674">
    <property type="entry name" value="HD_domain"/>
</dbReference>
<dbReference type="Gene3D" id="3.30.1370.10">
    <property type="entry name" value="K Homology domain, type 1"/>
    <property type="match status" value="1"/>
</dbReference>
<feature type="domain" description="HD" evidence="8">
    <location>
        <begin position="323"/>
        <end position="416"/>
    </location>
</feature>
<keyword evidence="7" id="KW-0175">Coiled coil</keyword>
<dbReference type="CDD" id="cd22431">
    <property type="entry name" value="KH-I_RNaseY"/>
    <property type="match status" value="1"/>
</dbReference>
<evidence type="ECO:0000256" key="7">
    <source>
        <dbReference type="SAM" id="Coils"/>
    </source>
</evidence>
<dbReference type="SMART" id="SM00471">
    <property type="entry name" value="HDc"/>
    <property type="match status" value="1"/>
</dbReference>
<dbReference type="Gene3D" id="1.10.3210.10">
    <property type="entry name" value="Hypothetical protein af1432"/>
    <property type="match status" value="1"/>
</dbReference>
<evidence type="ECO:0000259" key="8">
    <source>
        <dbReference type="PROSITE" id="PS51831"/>
    </source>
</evidence>
<dbReference type="GO" id="GO:0003723">
    <property type="term" value="F:RNA binding"/>
    <property type="evidence" value="ECO:0007669"/>
    <property type="project" value="UniProtKB-UniRule"/>
</dbReference>
<dbReference type="SUPFAM" id="SSF109604">
    <property type="entry name" value="HD-domain/PDEase-like"/>
    <property type="match status" value="1"/>
</dbReference>
<dbReference type="Pfam" id="PF00013">
    <property type="entry name" value="KH_1"/>
    <property type="match status" value="1"/>
</dbReference>
<dbReference type="AlphaFoldDB" id="A0A1F5P1C5"/>
<dbReference type="EMBL" id="MFEN01000042">
    <property type="protein sequence ID" value="OGE83420.1"/>
    <property type="molecule type" value="Genomic_DNA"/>
</dbReference>
<dbReference type="NCBIfam" id="TIGR03319">
    <property type="entry name" value="RNase_Y"/>
    <property type="match status" value="1"/>
</dbReference>
<dbReference type="GO" id="GO:0016787">
    <property type="term" value="F:hydrolase activity"/>
    <property type="evidence" value="ECO:0007669"/>
    <property type="project" value="UniProtKB-KW"/>
</dbReference>
<dbReference type="Proteomes" id="UP000176339">
    <property type="component" value="Unassembled WGS sequence"/>
</dbReference>
<dbReference type="PANTHER" id="PTHR12826:SF15">
    <property type="entry name" value="RIBONUCLEASE Y"/>
    <property type="match status" value="1"/>
</dbReference>
<name>A0A1F5P1C5_9BACT</name>
<dbReference type="InterPro" id="IPR003607">
    <property type="entry name" value="HD/PDEase_dom"/>
</dbReference>
<evidence type="ECO:0000256" key="6">
    <source>
        <dbReference type="NCBIfam" id="TIGR03319"/>
    </source>
</evidence>
<dbReference type="CDD" id="cd00077">
    <property type="entry name" value="HDc"/>
    <property type="match status" value="1"/>
</dbReference>
<evidence type="ECO:0000256" key="4">
    <source>
        <dbReference type="ARBA" id="ARBA00022884"/>
    </source>
</evidence>
<dbReference type="HAMAP" id="MF_00335">
    <property type="entry name" value="RNase_Y"/>
    <property type="match status" value="1"/>
</dbReference>
<proteinExistence type="inferred from homology"/>
<dbReference type="NCBIfam" id="TIGR00277">
    <property type="entry name" value="HDIG"/>
    <property type="match status" value="1"/>
</dbReference>
<keyword evidence="1 5" id="KW-0540">Nuclease</keyword>
<dbReference type="InterPro" id="IPR004087">
    <property type="entry name" value="KH_dom"/>
</dbReference>
<comment type="similarity">
    <text evidence="5">Belongs to the RNase Y family.</text>
</comment>
<dbReference type="InterPro" id="IPR017705">
    <property type="entry name" value="Ribonuclease_Y"/>
</dbReference>
<evidence type="ECO:0000256" key="3">
    <source>
        <dbReference type="ARBA" id="ARBA00022801"/>
    </source>
</evidence>
<evidence type="ECO:0000256" key="5">
    <source>
        <dbReference type="HAMAP-Rule" id="MF_00335"/>
    </source>
</evidence>